<feature type="compositionally biased region" description="Basic and acidic residues" evidence="1">
    <location>
        <begin position="211"/>
        <end position="224"/>
    </location>
</feature>
<dbReference type="Proteomes" id="UP001392437">
    <property type="component" value="Unassembled WGS sequence"/>
</dbReference>
<dbReference type="AlphaFoldDB" id="A0AAW0QSS1"/>
<name>A0AAW0QSS1_9PEZI</name>
<reference evidence="3 4" key="1">
    <citation type="submission" date="2023-01" db="EMBL/GenBank/DDBJ databases">
        <title>Analysis of 21 Apiospora genomes using comparative genomics revels a genus with tremendous synthesis potential of carbohydrate active enzymes and secondary metabolites.</title>
        <authorList>
            <person name="Sorensen T."/>
        </authorList>
    </citation>
    <scope>NUCLEOTIDE SEQUENCE [LARGE SCALE GENOMIC DNA]</scope>
    <source>
        <strain evidence="3 4">CBS 117206</strain>
    </source>
</reference>
<sequence length="285" mass="30647">MNGVGIFFLVLFLALVIAGIGWVVFTQLRARRLATLPFAARKLATLYWSIRAIRRRSIVLSFVLSALYNLVGHGNPKTNQSKHQLQLPAPTISSYNPFARSEPSAYGTPTPAPGGIRGWFNDKLRGRGNNRSAGGAYEQPGGRGRGFGPLDPDEAWDTRVGHEADTYGPGGYYEEQELGLRNDPYSGSGYNMNLATTPGAAAPDNNNAGHHANDYRGRSRDRDSLGVPGRSAANPFDDDAAEPSNMSMRGVSPRPIDTGVSAAKAAGGGKNDSPTERRSVFRENV</sequence>
<keyword evidence="4" id="KW-1185">Reference proteome</keyword>
<accession>A0AAW0QSS1</accession>
<evidence type="ECO:0000256" key="2">
    <source>
        <dbReference type="SAM" id="Phobius"/>
    </source>
</evidence>
<keyword evidence="2" id="KW-0812">Transmembrane</keyword>
<feature type="transmembrane region" description="Helical" evidence="2">
    <location>
        <begin position="6"/>
        <end position="25"/>
    </location>
</feature>
<keyword evidence="2" id="KW-0472">Membrane</keyword>
<feature type="region of interest" description="Disordered" evidence="1">
    <location>
        <begin position="194"/>
        <end position="285"/>
    </location>
</feature>
<evidence type="ECO:0000256" key="1">
    <source>
        <dbReference type="SAM" id="MobiDB-lite"/>
    </source>
</evidence>
<feature type="compositionally biased region" description="Low complexity" evidence="1">
    <location>
        <begin position="195"/>
        <end position="210"/>
    </location>
</feature>
<feature type="compositionally biased region" description="Basic and acidic residues" evidence="1">
    <location>
        <begin position="273"/>
        <end position="285"/>
    </location>
</feature>
<keyword evidence="2" id="KW-1133">Transmembrane helix</keyword>
<feature type="region of interest" description="Disordered" evidence="1">
    <location>
        <begin position="127"/>
        <end position="154"/>
    </location>
</feature>
<proteinExistence type="predicted"/>
<dbReference type="EMBL" id="JAQQWP010000008">
    <property type="protein sequence ID" value="KAK8105826.1"/>
    <property type="molecule type" value="Genomic_DNA"/>
</dbReference>
<protein>
    <submittedName>
        <fullName evidence="3">Uncharacterized protein</fullName>
    </submittedName>
</protein>
<gene>
    <name evidence="3" type="ORF">PG999_009185</name>
</gene>
<evidence type="ECO:0000313" key="4">
    <source>
        <dbReference type="Proteomes" id="UP001392437"/>
    </source>
</evidence>
<evidence type="ECO:0000313" key="3">
    <source>
        <dbReference type="EMBL" id="KAK8105826.1"/>
    </source>
</evidence>
<feature type="compositionally biased region" description="Low complexity" evidence="1">
    <location>
        <begin position="127"/>
        <end position="136"/>
    </location>
</feature>
<comment type="caution">
    <text evidence="3">The sequence shown here is derived from an EMBL/GenBank/DDBJ whole genome shotgun (WGS) entry which is preliminary data.</text>
</comment>
<organism evidence="3 4">
    <name type="scientific">Apiospora kogelbergensis</name>
    <dbReference type="NCBI Taxonomy" id="1337665"/>
    <lineage>
        <taxon>Eukaryota</taxon>
        <taxon>Fungi</taxon>
        <taxon>Dikarya</taxon>
        <taxon>Ascomycota</taxon>
        <taxon>Pezizomycotina</taxon>
        <taxon>Sordariomycetes</taxon>
        <taxon>Xylariomycetidae</taxon>
        <taxon>Amphisphaeriales</taxon>
        <taxon>Apiosporaceae</taxon>
        <taxon>Apiospora</taxon>
    </lineage>
</organism>